<dbReference type="Gene3D" id="3.20.20.300">
    <property type="entry name" value="Glycoside hydrolase, family 3, N-terminal domain"/>
    <property type="match status" value="1"/>
</dbReference>
<dbReference type="RefSeq" id="WP_258799284.1">
    <property type="nucleotide sequence ID" value="NZ_JANTHX010000008.1"/>
</dbReference>
<dbReference type="Gene3D" id="3.40.50.1700">
    <property type="entry name" value="Glycoside hydrolase family 3 C-terminal domain"/>
    <property type="match status" value="1"/>
</dbReference>
<dbReference type="GO" id="GO:0016787">
    <property type="term" value="F:hydrolase activity"/>
    <property type="evidence" value="ECO:0007669"/>
    <property type="project" value="UniProtKB-KW"/>
</dbReference>
<dbReference type="InterPro" id="IPR002772">
    <property type="entry name" value="Glyco_hydro_3_C"/>
</dbReference>
<dbReference type="PANTHER" id="PTHR42721">
    <property type="entry name" value="SUGAR HYDROLASE-RELATED"/>
    <property type="match status" value="1"/>
</dbReference>
<accession>A0ABT1ZHI3</accession>
<evidence type="ECO:0000256" key="3">
    <source>
        <dbReference type="ARBA" id="ARBA00022801"/>
    </source>
</evidence>
<evidence type="ECO:0000313" key="5">
    <source>
        <dbReference type="EMBL" id="MCS0500150.1"/>
    </source>
</evidence>
<dbReference type="SUPFAM" id="SSF51445">
    <property type="entry name" value="(Trans)glycosidases"/>
    <property type="match status" value="1"/>
</dbReference>
<comment type="similarity">
    <text evidence="1">Belongs to the glycosyl hydrolase 3 family.</text>
</comment>
<dbReference type="SMART" id="SM01217">
    <property type="entry name" value="Fn3_like"/>
    <property type="match status" value="1"/>
</dbReference>
<evidence type="ECO:0000313" key="6">
    <source>
        <dbReference type="Proteomes" id="UP001205337"/>
    </source>
</evidence>
<dbReference type="InterPro" id="IPR026891">
    <property type="entry name" value="Fn3-like"/>
</dbReference>
<dbReference type="PANTHER" id="PTHR42721:SF3">
    <property type="entry name" value="BETA-D-XYLOSIDASE 5-RELATED"/>
    <property type="match status" value="1"/>
</dbReference>
<name>A0ABT1ZHI3_9MICO</name>
<organism evidence="5 6">
    <name type="scientific">Protaetiibacter mangrovi</name>
    <dbReference type="NCBI Taxonomy" id="2970926"/>
    <lineage>
        <taxon>Bacteria</taxon>
        <taxon>Bacillati</taxon>
        <taxon>Actinomycetota</taxon>
        <taxon>Actinomycetes</taxon>
        <taxon>Micrococcales</taxon>
        <taxon>Microbacteriaceae</taxon>
        <taxon>Protaetiibacter</taxon>
    </lineage>
</organism>
<keyword evidence="6" id="KW-1185">Reference proteome</keyword>
<dbReference type="SUPFAM" id="SSF52279">
    <property type="entry name" value="Beta-D-glucan exohydrolase, C-terminal domain"/>
    <property type="match status" value="1"/>
</dbReference>
<dbReference type="InterPro" id="IPR036962">
    <property type="entry name" value="Glyco_hydro_3_N_sf"/>
</dbReference>
<sequence>MESLLATLSLDARLAQLTGLWAGAKRSDDAAPLQERLVSDGVHFEEFAVDGLGQLTRHYGTTPLDPDAARELLVRRQEWLIAHTPGGIPAIVHEECLTGVLAWKAIAYPTPLAWGATFAPGLVERMAARIGADLRALGIHQGLAPVLDVVRDARWGRVEECIAEDPHLVGALGTAYVRGLESAGRVATLKHFAGYASSRAGRNHGSVAMGRRELEDTVLPPFERAIREGGARSVMNAYTELDGVPAAADAELLTGVLRDRWGFAGTVVADYFAIAFLESMHGVADDLAGAAALALAAGIDVELPTGSAYREPLRDLVASGEVAPELVDRALRRVLVQKAELGLLDGGGLPEPGPLELDGPEHRAIAREVAEASIVLLENRGILPLAASPTIAVIGPNADHAPALFGCYSFVNHVLPRHPEVPIGFDVETVLDAVRAEYPAAAVAYAPGCDATDPSLDGVADAVRLAAESEVAVVVLGDRAGMFGKGTSGEGCDVVDLTLPGVQHELARAVIATGTPTVLVLVTGRPYELRDLAEPGGAAAILQAFFPATEGAAAIAGVLSGRVNPAGRLPVGMPGDHAPQPSSYRHVRLDAATGVSSADPTPRYPFGFGLSYTSFELGAPTLEAAEVPTGGEVVLRVAVRNAGARDGVEVVQLYAHDPVASVTRPLRELVAFARVPLAAGEETTVEFRLPARVFSFTDARYERVVEPGRVDLTIARDAADAGSIASVLFTGERHLVGAADVAQASWSRV</sequence>
<comment type="caution">
    <text evidence="5">The sequence shown here is derived from an EMBL/GenBank/DDBJ whole genome shotgun (WGS) entry which is preliminary data.</text>
</comment>
<proteinExistence type="inferred from homology"/>
<keyword evidence="3 5" id="KW-0378">Hydrolase</keyword>
<keyword evidence="2" id="KW-0732">Signal</keyword>
<dbReference type="Proteomes" id="UP001205337">
    <property type="component" value="Unassembled WGS sequence"/>
</dbReference>
<dbReference type="EMBL" id="JANTHX010000008">
    <property type="protein sequence ID" value="MCS0500150.1"/>
    <property type="molecule type" value="Genomic_DNA"/>
</dbReference>
<gene>
    <name evidence="5" type="ORF">NUH29_11400</name>
</gene>
<dbReference type="Pfam" id="PF01915">
    <property type="entry name" value="Glyco_hydro_3_C"/>
    <property type="match status" value="1"/>
</dbReference>
<dbReference type="InterPro" id="IPR001764">
    <property type="entry name" value="Glyco_hydro_3_N"/>
</dbReference>
<protein>
    <submittedName>
        <fullName evidence="5">Glycoside hydrolase family 3 C-terminal domain-containing protein</fullName>
    </submittedName>
</protein>
<dbReference type="InterPro" id="IPR017853">
    <property type="entry name" value="GH"/>
</dbReference>
<reference evidence="5 6" key="1">
    <citation type="submission" date="2022-08" db="EMBL/GenBank/DDBJ databases">
        <authorList>
            <person name="Li F."/>
        </authorList>
    </citation>
    <scope>NUCLEOTIDE SEQUENCE [LARGE SCALE GENOMIC DNA]</scope>
    <source>
        <strain evidence="5 6">10F1B-8-1</strain>
    </source>
</reference>
<evidence type="ECO:0000256" key="2">
    <source>
        <dbReference type="ARBA" id="ARBA00022729"/>
    </source>
</evidence>
<dbReference type="InterPro" id="IPR036881">
    <property type="entry name" value="Glyco_hydro_3_C_sf"/>
</dbReference>
<dbReference type="Pfam" id="PF14310">
    <property type="entry name" value="Fn3-like"/>
    <property type="match status" value="1"/>
</dbReference>
<dbReference type="Gene3D" id="2.60.40.10">
    <property type="entry name" value="Immunoglobulins"/>
    <property type="match status" value="1"/>
</dbReference>
<dbReference type="InterPro" id="IPR044993">
    <property type="entry name" value="BXL"/>
</dbReference>
<dbReference type="PRINTS" id="PR00133">
    <property type="entry name" value="GLHYDRLASE3"/>
</dbReference>
<evidence type="ECO:0000256" key="1">
    <source>
        <dbReference type="ARBA" id="ARBA00005336"/>
    </source>
</evidence>
<evidence type="ECO:0000259" key="4">
    <source>
        <dbReference type="SMART" id="SM01217"/>
    </source>
</evidence>
<dbReference type="InterPro" id="IPR013783">
    <property type="entry name" value="Ig-like_fold"/>
</dbReference>
<dbReference type="Pfam" id="PF00933">
    <property type="entry name" value="Glyco_hydro_3"/>
    <property type="match status" value="1"/>
</dbReference>
<feature type="domain" description="Fibronectin type III-like" evidence="4">
    <location>
        <begin position="649"/>
        <end position="718"/>
    </location>
</feature>